<dbReference type="EMBL" id="LRBV02000001">
    <property type="status" value="NOT_ANNOTATED_CDS"/>
    <property type="molecule type" value="Genomic_DNA"/>
</dbReference>
<keyword evidence="3 6" id="KW-1133">Transmembrane helix</keyword>
<evidence type="ECO:0000256" key="4">
    <source>
        <dbReference type="ARBA" id="ARBA00023136"/>
    </source>
</evidence>
<evidence type="ECO:0000313" key="8">
    <source>
        <dbReference type="EnsemblPlants" id="QL01p020240:mrna:CDS:2"/>
    </source>
</evidence>
<dbReference type="PANTHER" id="PTHR31234">
    <property type="entry name" value="LATE EMBRYOGENESIS ABUNDANT (LEA) HYDROXYPROLINE-RICH GLYCOPROTEIN FAMILY"/>
    <property type="match status" value="1"/>
</dbReference>
<comment type="subcellular location">
    <subcellularLocation>
        <location evidence="1">Membrane</location>
        <topology evidence="1">Single-pass membrane protein</topology>
    </subcellularLocation>
</comment>
<sequence length="285" mass="31004">MTDRVHPRDSPPPQPPVSVNDETSSESSEPMLTLATRPNPCPDKPVPPPGTYVIHIPKDQVYRVPPPENANRYQALSRKSKTRRRPCCRCLCWSFGILAFLLALLAVSAAIFYLVVKPRSPNYSVDAISVSGLNFTAADAAAASSASLTVSPEFDVTVRADNPNDKIGIYYEPKSSVEIYYDDVSLCNGAVPSFYQPSNNVTVFETVLKGSGVVLTSTVKNSLLQAQSQGKVPLLLTVRAPVKIKVGSVKSWTITVKVDCDITVDSLTANAKIFSKDCHYGVKIW</sequence>
<feature type="region of interest" description="Disordered" evidence="5">
    <location>
        <begin position="1"/>
        <end position="49"/>
    </location>
</feature>
<dbReference type="OrthoDB" id="1849707at2759"/>
<evidence type="ECO:0000256" key="6">
    <source>
        <dbReference type="SAM" id="Phobius"/>
    </source>
</evidence>
<organism evidence="8 9">
    <name type="scientific">Quercus lobata</name>
    <name type="common">Valley oak</name>
    <dbReference type="NCBI Taxonomy" id="97700"/>
    <lineage>
        <taxon>Eukaryota</taxon>
        <taxon>Viridiplantae</taxon>
        <taxon>Streptophyta</taxon>
        <taxon>Embryophyta</taxon>
        <taxon>Tracheophyta</taxon>
        <taxon>Spermatophyta</taxon>
        <taxon>Magnoliopsida</taxon>
        <taxon>eudicotyledons</taxon>
        <taxon>Gunneridae</taxon>
        <taxon>Pentapetalae</taxon>
        <taxon>rosids</taxon>
        <taxon>fabids</taxon>
        <taxon>Fagales</taxon>
        <taxon>Fagaceae</taxon>
        <taxon>Quercus</taxon>
    </lineage>
</organism>
<evidence type="ECO:0000256" key="3">
    <source>
        <dbReference type="ARBA" id="ARBA00022989"/>
    </source>
</evidence>
<proteinExistence type="predicted"/>
<keyword evidence="2 6" id="KW-0812">Transmembrane</keyword>
<dbReference type="InParanoid" id="A0A7N2KN22"/>
<feature type="compositionally biased region" description="Pro residues" evidence="5">
    <location>
        <begin position="39"/>
        <end position="49"/>
    </location>
</feature>
<dbReference type="Pfam" id="PF03168">
    <property type="entry name" value="LEA_2"/>
    <property type="match status" value="1"/>
</dbReference>
<gene>
    <name evidence="8" type="primary">LOC115986066</name>
</gene>
<protein>
    <recommendedName>
        <fullName evidence="7">Late embryogenesis abundant protein LEA-2 subgroup domain-containing protein</fullName>
    </recommendedName>
</protein>
<evidence type="ECO:0000259" key="7">
    <source>
        <dbReference type="Pfam" id="PF03168"/>
    </source>
</evidence>
<keyword evidence="9" id="KW-1185">Reference proteome</keyword>
<dbReference type="InterPro" id="IPR004864">
    <property type="entry name" value="LEA_2"/>
</dbReference>
<evidence type="ECO:0000256" key="5">
    <source>
        <dbReference type="SAM" id="MobiDB-lite"/>
    </source>
</evidence>
<dbReference type="InterPro" id="IPR044839">
    <property type="entry name" value="NDR1-like"/>
</dbReference>
<dbReference type="OMA" id="CRCCICS"/>
<feature type="compositionally biased region" description="Polar residues" evidence="5">
    <location>
        <begin position="20"/>
        <end position="30"/>
    </location>
</feature>
<keyword evidence="4 6" id="KW-0472">Membrane</keyword>
<accession>A0A7N2KN22</accession>
<dbReference type="GO" id="GO:0098542">
    <property type="term" value="P:defense response to other organism"/>
    <property type="evidence" value="ECO:0007669"/>
    <property type="project" value="InterPro"/>
</dbReference>
<evidence type="ECO:0000313" key="9">
    <source>
        <dbReference type="Proteomes" id="UP000594261"/>
    </source>
</evidence>
<feature type="domain" description="Late embryogenesis abundant protein LEA-2 subgroup" evidence="7">
    <location>
        <begin position="157"/>
        <end position="260"/>
    </location>
</feature>
<feature type="transmembrane region" description="Helical" evidence="6">
    <location>
        <begin position="90"/>
        <end position="116"/>
    </location>
</feature>
<dbReference type="EnsemblPlants" id="QL01p020240:mrna">
    <property type="protein sequence ID" value="QL01p020240:mrna:CDS:2"/>
    <property type="gene ID" value="QL01p020240"/>
</dbReference>
<name>A0A7N2KN22_QUELO</name>
<dbReference type="PANTHER" id="PTHR31234:SF2">
    <property type="entry name" value="OS05G0199100 PROTEIN"/>
    <property type="match status" value="1"/>
</dbReference>
<evidence type="ECO:0000256" key="1">
    <source>
        <dbReference type="ARBA" id="ARBA00004167"/>
    </source>
</evidence>
<dbReference type="AlphaFoldDB" id="A0A7N2KN22"/>
<dbReference type="Proteomes" id="UP000594261">
    <property type="component" value="Chromosome 1"/>
</dbReference>
<dbReference type="Gramene" id="QL01p020240:mrna">
    <property type="protein sequence ID" value="QL01p020240:mrna:CDS:2"/>
    <property type="gene ID" value="QL01p020240"/>
</dbReference>
<dbReference type="FunCoup" id="A0A7N2KN22">
    <property type="interactions" value="64"/>
</dbReference>
<dbReference type="GO" id="GO:0005886">
    <property type="term" value="C:plasma membrane"/>
    <property type="evidence" value="ECO:0007669"/>
    <property type="project" value="TreeGrafter"/>
</dbReference>
<reference evidence="8" key="2">
    <citation type="submission" date="2021-01" db="UniProtKB">
        <authorList>
            <consortium name="EnsemblPlants"/>
        </authorList>
    </citation>
    <scope>IDENTIFICATION</scope>
</reference>
<dbReference type="GeneID" id="115986066"/>
<evidence type="ECO:0000256" key="2">
    <source>
        <dbReference type="ARBA" id="ARBA00022692"/>
    </source>
</evidence>
<reference evidence="8 9" key="1">
    <citation type="journal article" date="2016" name="G3 (Bethesda)">
        <title>First Draft Assembly and Annotation of the Genome of a California Endemic Oak Quercus lobata Nee (Fagaceae).</title>
        <authorList>
            <person name="Sork V.L."/>
            <person name="Fitz-Gibbon S.T."/>
            <person name="Puiu D."/>
            <person name="Crepeau M."/>
            <person name="Gugger P.F."/>
            <person name="Sherman R."/>
            <person name="Stevens K."/>
            <person name="Langley C.H."/>
            <person name="Pellegrini M."/>
            <person name="Salzberg S.L."/>
        </authorList>
    </citation>
    <scope>NUCLEOTIDE SEQUENCE [LARGE SCALE GENOMIC DNA]</scope>
    <source>
        <strain evidence="8 9">cv. SW786</strain>
    </source>
</reference>
<dbReference type="RefSeq" id="XP_030964815.1">
    <property type="nucleotide sequence ID" value="XM_031108955.1"/>
</dbReference>
<dbReference type="KEGG" id="qlo:115986066"/>